<evidence type="ECO:0000313" key="6">
    <source>
        <dbReference type="EMBL" id="MBI2096654.1"/>
    </source>
</evidence>
<keyword evidence="4" id="KW-0658">Purine biosynthesis</keyword>
<dbReference type="InterPro" id="IPR036477">
    <property type="entry name" value="Formyl_transf_N_sf"/>
</dbReference>
<dbReference type="Pfam" id="PF00551">
    <property type="entry name" value="Formyl_trans_N"/>
    <property type="match status" value="1"/>
</dbReference>
<dbReference type="AlphaFoldDB" id="A0A931WMV3"/>
<dbReference type="PANTHER" id="PTHR43369:SF2">
    <property type="entry name" value="PHOSPHORIBOSYLGLYCINAMIDE FORMYLTRANSFERASE"/>
    <property type="match status" value="1"/>
</dbReference>
<dbReference type="Proteomes" id="UP000724148">
    <property type="component" value="Unassembled WGS sequence"/>
</dbReference>
<protein>
    <recommendedName>
        <fullName evidence="2">phosphoribosylglycinamide formyltransferase 1</fullName>
        <ecNumber evidence="2">2.1.2.2</ecNumber>
    </recommendedName>
</protein>
<reference evidence="6" key="1">
    <citation type="submission" date="2020-07" db="EMBL/GenBank/DDBJ databases">
        <title>Huge and variable diversity of episymbiotic CPR bacteria and DPANN archaea in groundwater ecosystems.</title>
        <authorList>
            <person name="He C.Y."/>
            <person name="Keren R."/>
            <person name="Whittaker M."/>
            <person name="Farag I.F."/>
            <person name="Doudna J."/>
            <person name="Cate J.H.D."/>
            <person name="Banfield J.F."/>
        </authorList>
    </citation>
    <scope>NUCLEOTIDE SEQUENCE</scope>
    <source>
        <strain evidence="6">NC_groundwater_193_Ag_S-0.1um_51_7</strain>
    </source>
</reference>
<dbReference type="EC" id="2.1.2.2" evidence="2"/>
<keyword evidence="3 6" id="KW-0808">Transferase</keyword>
<sequence>MSPGANPPPFPTHHPFEDLRDTYEREVLLKDFKGGFSDLTETREFSSVNDPASIVALEAIRPDAVIVFGTGKLYPAVIRVTSRACFNLHGGNPEHYRGLDTHLWAIYHNDFDNLVTTLHFVDEGLDTGDIVFQSQLRLPKNARLHELRSVNTKVCSELSLAALQVLQSGLPVPSRKQLQRGRYYSFMPAELKAICVKKFERYTAGL</sequence>
<dbReference type="PANTHER" id="PTHR43369">
    <property type="entry name" value="PHOSPHORIBOSYLGLYCINAMIDE FORMYLTRANSFERASE"/>
    <property type="match status" value="1"/>
</dbReference>
<evidence type="ECO:0000256" key="4">
    <source>
        <dbReference type="ARBA" id="ARBA00022755"/>
    </source>
</evidence>
<dbReference type="SUPFAM" id="SSF53328">
    <property type="entry name" value="Formyltransferase"/>
    <property type="match status" value="1"/>
</dbReference>
<evidence type="ECO:0000256" key="1">
    <source>
        <dbReference type="ARBA" id="ARBA00005054"/>
    </source>
</evidence>
<evidence type="ECO:0000313" key="7">
    <source>
        <dbReference type="Proteomes" id="UP000724148"/>
    </source>
</evidence>
<dbReference type="Gene3D" id="3.40.50.170">
    <property type="entry name" value="Formyl transferase, N-terminal domain"/>
    <property type="match status" value="1"/>
</dbReference>
<organism evidence="6 7">
    <name type="scientific">Candidatus Sungiibacteriota bacterium</name>
    <dbReference type="NCBI Taxonomy" id="2750080"/>
    <lineage>
        <taxon>Bacteria</taxon>
        <taxon>Candidatus Sungiibacteriota</taxon>
    </lineage>
</organism>
<dbReference type="EMBL" id="JACOZA010000012">
    <property type="protein sequence ID" value="MBI2096654.1"/>
    <property type="molecule type" value="Genomic_DNA"/>
</dbReference>
<dbReference type="GO" id="GO:0006189">
    <property type="term" value="P:'de novo' IMP biosynthetic process"/>
    <property type="evidence" value="ECO:0007669"/>
    <property type="project" value="TreeGrafter"/>
</dbReference>
<dbReference type="GO" id="GO:0005829">
    <property type="term" value="C:cytosol"/>
    <property type="evidence" value="ECO:0007669"/>
    <property type="project" value="TreeGrafter"/>
</dbReference>
<accession>A0A931WMV3</accession>
<feature type="domain" description="Formyl transferase N-terminal" evidence="5">
    <location>
        <begin position="46"/>
        <end position="141"/>
    </location>
</feature>
<name>A0A931WMV3_9BACT</name>
<evidence type="ECO:0000259" key="5">
    <source>
        <dbReference type="Pfam" id="PF00551"/>
    </source>
</evidence>
<comment type="pathway">
    <text evidence="1">Purine metabolism; IMP biosynthesis via de novo pathway; N(2)-formyl-N(1)-(5-phospho-D-ribosyl)glycinamide from N(1)-(5-phospho-D-ribosyl)glycinamide (10-formyl THF route): step 1/1.</text>
</comment>
<dbReference type="InterPro" id="IPR002376">
    <property type="entry name" value="Formyl_transf_N"/>
</dbReference>
<evidence type="ECO:0000256" key="3">
    <source>
        <dbReference type="ARBA" id="ARBA00022679"/>
    </source>
</evidence>
<proteinExistence type="predicted"/>
<evidence type="ECO:0000256" key="2">
    <source>
        <dbReference type="ARBA" id="ARBA00012254"/>
    </source>
</evidence>
<gene>
    <name evidence="6" type="ORF">HYT40_00635</name>
</gene>
<comment type="caution">
    <text evidence="6">The sequence shown here is derived from an EMBL/GenBank/DDBJ whole genome shotgun (WGS) entry which is preliminary data.</text>
</comment>
<dbReference type="GO" id="GO:0004644">
    <property type="term" value="F:phosphoribosylglycinamide formyltransferase activity"/>
    <property type="evidence" value="ECO:0007669"/>
    <property type="project" value="UniProtKB-EC"/>
</dbReference>